<evidence type="ECO:0000259" key="2">
    <source>
        <dbReference type="Pfam" id="PF02541"/>
    </source>
</evidence>
<dbReference type="OrthoDB" id="2014654at2759"/>
<dbReference type="Pfam" id="PF02541">
    <property type="entry name" value="Ppx-GppA"/>
    <property type="match status" value="1"/>
</dbReference>
<dbReference type="Proteomes" id="UP000091857">
    <property type="component" value="Chromosome 9"/>
</dbReference>
<dbReference type="InterPro" id="IPR048950">
    <property type="entry name" value="Ppx_GppA_C"/>
</dbReference>
<dbReference type="PANTHER" id="PTHR30005:SF0">
    <property type="entry name" value="RETROGRADE REGULATION PROTEIN 2"/>
    <property type="match status" value="1"/>
</dbReference>
<dbReference type="GO" id="GO:0016462">
    <property type="term" value="F:pyrophosphatase activity"/>
    <property type="evidence" value="ECO:0000318"/>
    <property type="project" value="GO_Central"/>
</dbReference>
<gene>
    <name evidence="4" type="ORF">MANES_09G175100v8</name>
</gene>
<evidence type="ECO:0008006" key="6">
    <source>
        <dbReference type="Google" id="ProtNLM"/>
    </source>
</evidence>
<dbReference type="Pfam" id="PF21447">
    <property type="entry name" value="Ppx-GppA_III"/>
    <property type="match status" value="1"/>
</dbReference>
<dbReference type="PANTHER" id="PTHR30005">
    <property type="entry name" value="EXOPOLYPHOSPHATASE"/>
    <property type="match status" value="1"/>
</dbReference>
<accession>A0A2C9VDG4</accession>
<dbReference type="EMBL" id="CM004395">
    <property type="protein sequence ID" value="OAY42375.1"/>
    <property type="molecule type" value="Genomic_DNA"/>
</dbReference>
<comment type="caution">
    <text evidence="4">The sequence shown here is derived from an EMBL/GenBank/DDBJ whole genome shotgun (WGS) entry which is preliminary data.</text>
</comment>
<evidence type="ECO:0000313" key="4">
    <source>
        <dbReference type="EMBL" id="OAY42375.1"/>
    </source>
</evidence>
<evidence type="ECO:0000256" key="1">
    <source>
        <dbReference type="SAM" id="MobiDB-lite"/>
    </source>
</evidence>
<feature type="domain" description="Ppx/GppA phosphatase C-terminal" evidence="3">
    <location>
        <begin position="349"/>
        <end position="508"/>
    </location>
</feature>
<name>A0A2C9VDG4_MANES</name>
<feature type="compositionally biased region" description="Polar residues" evidence="1">
    <location>
        <begin position="7"/>
        <end position="22"/>
    </location>
</feature>
<dbReference type="Gene3D" id="1.10.3210.10">
    <property type="entry name" value="Hypothetical protein af1432"/>
    <property type="match status" value="1"/>
</dbReference>
<dbReference type="SUPFAM" id="SSF53067">
    <property type="entry name" value="Actin-like ATPase domain"/>
    <property type="match status" value="2"/>
</dbReference>
<evidence type="ECO:0000259" key="3">
    <source>
        <dbReference type="Pfam" id="PF21447"/>
    </source>
</evidence>
<keyword evidence="5" id="KW-1185">Reference proteome</keyword>
<dbReference type="Gene3D" id="3.30.420.40">
    <property type="match status" value="1"/>
</dbReference>
<dbReference type="AlphaFoldDB" id="A0A2C9VDG4"/>
<sequence length="563" mass="63062">MKKLFPSSLTAQPSPKTMSPSSSNLFASIDMGTNSFKMLIVQADPSGKFLTIDRHKNPVCLGRDSSTSISVESHLRALQCLQEFNQILKSNDISPHRIRCVATAAVREADNAIELRKAIHESTGLDVVVLSGEEEARFVYLGVLQFLPVFEKRVLVVDIGGGSTEFVIGERGNVILGVSLKLGHVGLTQKSLSSGNVLHMRKFVKLVIRESGLIEKVKDCGFEVVVGTSGTIRAIEKAVVYGYGQDLVDSNEVLFRNCNRDWKFSRGEFRSVVDRLCNEGVEERMRRDEFFKRRSEFIVAGAVLLEEIFEALGIEEMEVSGYALGEGVIAETLAKVFDGYGLNPSTRWLSVVRLATRYSGKKGIKSAAKCASIANEIFEGFRKWIEIADNQVKVNLHLTKKDLECLEAACLLHNIGIFTGKKGYHKRTYRIIMNDDYLHGYSAEEVKLIALLTRHHRKKFPGSDHSNLKEIPEEFKIKFRILCIIIRISVILQQNGCLNFQDVKVLHSYEGFELVFGQTGNKNALPLGEDIARELKKELAQFKIVFQQRLFEVQSCSLESSKS</sequence>
<protein>
    <recommendedName>
        <fullName evidence="6">Ppx/GppA phosphatase domain-containing protein</fullName>
    </recommendedName>
</protein>
<dbReference type="CDD" id="cd24006">
    <property type="entry name" value="ASKHA_NBD_PPX_GppA"/>
    <property type="match status" value="1"/>
</dbReference>
<dbReference type="Gene3D" id="3.30.420.150">
    <property type="entry name" value="Exopolyphosphatase. Domain 2"/>
    <property type="match status" value="1"/>
</dbReference>
<dbReference type="InterPro" id="IPR003695">
    <property type="entry name" value="Ppx_GppA_N"/>
</dbReference>
<reference evidence="5" key="1">
    <citation type="journal article" date="2016" name="Nat. Biotechnol.">
        <title>Sequencing wild and cultivated cassava and related species reveals extensive interspecific hybridization and genetic diversity.</title>
        <authorList>
            <person name="Bredeson J.V."/>
            <person name="Lyons J.B."/>
            <person name="Prochnik S.E."/>
            <person name="Wu G.A."/>
            <person name="Ha C.M."/>
            <person name="Edsinger-Gonzales E."/>
            <person name="Grimwood J."/>
            <person name="Schmutz J."/>
            <person name="Rabbi I.Y."/>
            <person name="Egesi C."/>
            <person name="Nauluvula P."/>
            <person name="Lebot V."/>
            <person name="Ndunguru J."/>
            <person name="Mkamilo G."/>
            <person name="Bart R.S."/>
            <person name="Setter T.L."/>
            <person name="Gleadow R.M."/>
            <person name="Kulakow P."/>
            <person name="Ferguson M.E."/>
            <person name="Rounsley S."/>
            <person name="Rokhsar D.S."/>
        </authorList>
    </citation>
    <scope>NUCLEOTIDE SEQUENCE [LARGE SCALE GENOMIC DNA]</scope>
    <source>
        <strain evidence="5">cv. AM560-2</strain>
    </source>
</reference>
<evidence type="ECO:0000313" key="5">
    <source>
        <dbReference type="Proteomes" id="UP000091857"/>
    </source>
</evidence>
<dbReference type="SUPFAM" id="SSF109604">
    <property type="entry name" value="HD-domain/PDEase-like"/>
    <property type="match status" value="1"/>
</dbReference>
<dbReference type="InterPro" id="IPR043129">
    <property type="entry name" value="ATPase_NBD"/>
</dbReference>
<feature type="region of interest" description="Disordered" evidence="1">
    <location>
        <begin position="1"/>
        <end position="22"/>
    </location>
</feature>
<dbReference type="STRING" id="3983.A0A2C9VDG4"/>
<organism evidence="4 5">
    <name type="scientific">Manihot esculenta</name>
    <name type="common">Cassava</name>
    <name type="synonym">Jatropha manihot</name>
    <dbReference type="NCBI Taxonomy" id="3983"/>
    <lineage>
        <taxon>Eukaryota</taxon>
        <taxon>Viridiplantae</taxon>
        <taxon>Streptophyta</taxon>
        <taxon>Embryophyta</taxon>
        <taxon>Tracheophyta</taxon>
        <taxon>Spermatophyta</taxon>
        <taxon>Magnoliopsida</taxon>
        <taxon>eudicotyledons</taxon>
        <taxon>Gunneridae</taxon>
        <taxon>Pentapetalae</taxon>
        <taxon>rosids</taxon>
        <taxon>fabids</taxon>
        <taxon>Malpighiales</taxon>
        <taxon>Euphorbiaceae</taxon>
        <taxon>Crotonoideae</taxon>
        <taxon>Manihoteae</taxon>
        <taxon>Manihot</taxon>
    </lineage>
</organism>
<dbReference type="InterPro" id="IPR050273">
    <property type="entry name" value="GppA/Ppx_hydrolase"/>
</dbReference>
<dbReference type="Gramene" id="Manes.09G175100.1.v8.1">
    <property type="protein sequence ID" value="Manes.09G175100.1.v8.1.CDS"/>
    <property type="gene ID" value="Manes.09G175100.v8.1"/>
</dbReference>
<feature type="domain" description="Ppx/GppA phosphatase N-terminal" evidence="2">
    <location>
        <begin position="46"/>
        <end position="334"/>
    </location>
</feature>
<proteinExistence type="predicted"/>